<geneLocation type="plasmid" evidence="3">
    <name>cbm2636_mp</name>
</geneLocation>
<gene>
    <name evidence="2" type="ORF">CBM2636_MP10644</name>
</gene>
<feature type="region of interest" description="Disordered" evidence="1">
    <location>
        <begin position="1"/>
        <end position="24"/>
    </location>
</feature>
<evidence type="ECO:0000313" key="3">
    <source>
        <dbReference type="Proteomes" id="UP000254259"/>
    </source>
</evidence>
<feature type="region of interest" description="Disordered" evidence="1">
    <location>
        <begin position="59"/>
        <end position="85"/>
    </location>
</feature>
<organism evidence="2 3">
    <name type="scientific">Cupriavidus taiwanensis</name>
    <dbReference type="NCBI Taxonomy" id="164546"/>
    <lineage>
        <taxon>Bacteria</taxon>
        <taxon>Pseudomonadati</taxon>
        <taxon>Pseudomonadota</taxon>
        <taxon>Betaproteobacteria</taxon>
        <taxon>Burkholderiales</taxon>
        <taxon>Burkholderiaceae</taxon>
        <taxon>Cupriavidus</taxon>
    </lineage>
</organism>
<evidence type="ECO:0000313" key="2">
    <source>
        <dbReference type="EMBL" id="SPD67008.1"/>
    </source>
</evidence>
<evidence type="ECO:0000256" key="1">
    <source>
        <dbReference type="SAM" id="MobiDB-lite"/>
    </source>
</evidence>
<protein>
    <submittedName>
        <fullName evidence="2">Uncharacterized protein</fullName>
    </submittedName>
</protein>
<feature type="compositionally biased region" description="Polar residues" evidence="1">
    <location>
        <begin position="73"/>
        <end position="85"/>
    </location>
</feature>
<name>A0A9Q7V027_9BURK</name>
<sequence length="85" mass="8380">MLPSPACGRGAGGRAGAGNADGLHFVDAPALTPTLSRKREREHPAGDASARVQAGAVGFPGINPVSPIVPTPTAASSSVQPRACP</sequence>
<proteinExistence type="predicted"/>
<dbReference type="EMBL" id="LT984814">
    <property type="protein sequence ID" value="SPD67008.1"/>
    <property type="molecule type" value="Genomic_DNA"/>
</dbReference>
<keyword evidence="2" id="KW-0614">Plasmid</keyword>
<dbReference type="AlphaFoldDB" id="A0A9Q7V027"/>
<dbReference type="Proteomes" id="UP000254259">
    <property type="component" value="Plasmid CBM2636_mp"/>
</dbReference>
<reference evidence="2 3" key="1">
    <citation type="submission" date="2018-01" db="EMBL/GenBank/DDBJ databases">
        <authorList>
            <person name="Clerissi C."/>
        </authorList>
    </citation>
    <scope>NUCLEOTIDE SEQUENCE [LARGE SCALE GENOMIC DNA]</scope>
    <source>
        <strain evidence="2">Cupriavidus taiwanensis SWF 66322</strain>
        <plasmid evidence="3">cbm2636_mp</plasmid>
    </source>
</reference>
<accession>A0A9Q7V027</accession>